<dbReference type="PROSITE" id="PS51118">
    <property type="entry name" value="HTH_HXLR"/>
    <property type="match status" value="1"/>
</dbReference>
<dbReference type="SUPFAM" id="SSF46785">
    <property type="entry name" value="Winged helix' DNA-binding domain"/>
    <property type="match status" value="1"/>
</dbReference>
<dbReference type="RefSeq" id="WP_206056027.1">
    <property type="nucleotide sequence ID" value="NZ_JBHSNS010000003.1"/>
</dbReference>
<evidence type="ECO:0000313" key="6">
    <source>
        <dbReference type="Proteomes" id="UP001596072"/>
    </source>
</evidence>
<evidence type="ECO:0000256" key="1">
    <source>
        <dbReference type="ARBA" id="ARBA00023015"/>
    </source>
</evidence>
<protein>
    <submittedName>
        <fullName evidence="5">Winged helix-turn-helix transcriptional regulator</fullName>
    </submittedName>
</protein>
<dbReference type="EMBL" id="JBHSNS010000003">
    <property type="protein sequence ID" value="MFC5729285.1"/>
    <property type="molecule type" value="Genomic_DNA"/>
</dbReference>
<dbReference type="InterPro" id="IPR036388">
    <property type="entry name" value="WH-like_DNA-bd_sf"/>
</dbReference>
<keyword evidence="2" id="KW-0238">DNA-binding</keyword>
<dbReference type="InterPro" id="IPR036390">
    <property type="entry name" value="WH_DNA-bd_sf"/>
</dbReference>
<keyword evidence="6" id="KW-1185">Reference proteome</keyword>
<dbReference type="Gene3D" id="1.10.10.10">
    <property type="entry name" value="Winged helix-like DNA-binding domain superfamily/Winged helix DNA-binding domain"/>
    <property type="match status" value="1"/>
</dbReference>
<feature type="domain" description="HTH hxlR-type" evidence="4">
    <location>
        <begin position="19"/>
        <end position="118"/>
    </location>
</feature>
<dbReference type="Proteomes" id="UP001596072">
    <property type="component" value="Unassembled WGS sequence"/>
</dbReference>
<evidence type="ECO:0000313" key="5">
    <source>
        <dbReference type="EMBL" id="MFC5729285.1"/>
    </source>
</evidence>
<keyword evidence="3" id="KW-0804">Transcription</keyword>
<name>A0ABW0ZLE1_9ACTN</name>
<gene>
    <name evidence="5" type="ORF">ACFPQB_10170</name>
</gene>
<evidence type="ECO:0000259" key="4">
    <source>
        <dbReference type="PROSITE" id="PS51118"/>
    </source>
</evidence>
<evidence type="ECO:0000256" key="3">
    <source>
        <dbReference type="ARBA" id="ARBA00023163"/>
    </source>
</evidence>
<proteinExistence type="predicted"/>
<keyword evidence="1" id="KW-0805">Transcription regulation</keyword>
<dbReference type="PANTHER" id="PTHR33204">
    <property type="entry name" value="TRANSCRIPTIONAL REGULATOR, MARR FAMILY"/>
    <property type="match status" value="1"/>
</dbReference>
<sequence>MPKVRPAPQSRDVIDESQCHSACATIELIGRRWNSAILLALGRGAARFGEIRAMAEGLSDRMLALRLKELERAGLVSRTVEPTTPVSVRYGLTTRGQELLAALQPLVAYGHRWEHSPEPSGQRART</sequence>
<accession>A0ABW0ZLE1</accession>
<dbReference type="InterPro" id="IPR002577">
    <property type="entry name" value="HTH_HxlR"/>
</dbReference>
<dbReference type="Pfam" id="PF01638">
    <property type="entry name" value="HxlR"/>
    <property type="match status" value="1"/>
</dbReference>
<dbReference type="PANTHER" id="PTHR33204:SF37">
    <property type="entry name" value="HTH-TYPE TRANSCRIPTIONAL REGULATOR YODB"/>
    <property type="match status" value="1"/>
</dbReference>
<reference evidence="6" key="1">
    <citation type="journal article" date="2019" name="Int. J. Syst. Evol. Microbiol.">
        <title>The Global Catalogue of Microorganisms (GCM) 10K type strain sequencing project: providing services to taxonomists for standard genome sequencing and annotation.</title>
        <authorList>
            <consortium name="The Broad Institute Genomics Platform"/>
            <consortium name="The Broad Institute Genome Sequencing Center for Infectious Disease"/>
            <person name="Wu L."/>
            <person name="Ma J."/>
        </authorList>
    </citation>
    <scope>NUCLEOTIDE SEQUENCE [LARGE SCALE GENOMIC DNA]</scope>
    <source>
        <strain evidence="6">YIM 94188</strain>
    </source>
</reference>
<comment type="caution">
    <text evidence="5">The sequence shown here is derived from an EMBL/GenBank/DDBJ whole genome shotgun (WGS) entry which is preliminary data.</text>
</comment>
<evidence type="ECO:0000256" key="2">
    <source>
        <dbReference type="ARBA" id="ARBA00023125"/>
    </source>
</evidence>
<organism evidence="5 6">
    <name type="scientific">Nocardioides vastitatis</name>
    <dbReference type="NCBI Taxonomy" id="2568655"/>
    <lineage>
        <taxon>Bacteria</taxon>
        <taxon>Bacillati</taxon>
        <taxon>Actinomycetota</taxon>
        <taxon>Actinomycetes</taxon>
        <taxon>Propionibacteriales</taxon>
        <taxon>Nocardioidaceae</taxon>
        <taxon>Nocardioides</taxon>
    </lineage>
</organism>